<dbReference type="AlphaFoldDB" id="G3YD01"/>
<comment type="caution">
    <text evidence="1">The sequence shown here is derived from an EMBL/GenBank/DDBJ whole genome shotgun (WGS) entry which is preliminary data.</text>
</comment>
<sequence>MHLTHNQTAEENWIFAQGAEECHEHVGVMPHRAEGGMPHCLKLRGAFGSKCPGQEPTKRWQLFIAEPISTDDEVLNRRVILKVCAPSQMENTNICFNTWRVTAITIEMLNIAAAYQNVEILAGDAETLKIGTRGWTLV</sequence>
<name>G3YD01_ASPNA</name>
<proteinExistence type="predicted"/>
<protein>
    <submittedName>
        <fullName evidence="1">Uncharacterized protein</fullName>
    </submittedName>
</protein>
<dbReference type="EMBL" id="ACJE01000019">
    <property type="protein sequence ID" value="EHA19680.1"/>
    <property type="molecule type" value="Genomic_DNA"/>
</dbReference>
<dbReference type="Proteomes" id="UP000009038">
    <property type="component" value="Unassembled WGS sequence"/>
</dbReference>
<dbReference type="HOGENOM" id="CLU_1854811_0_0_1"/>
<dbReference type="VEuPathDB" id="FungiDB:ASPNIDRAFT2_39103"/>
<reference evidence="1 2" key="1">
    <citation type="journal article" date="2011" name="Genome Res.">
        <title>Comparative genomics of citric-acid-producing Aspergillus niger ATCC 1015 versus enzyme-producing CBS 513.88.</title>
        <authorList>
            <person name="Andersen M.R."/>
            <person name="Salazar M.P."/>
            <person name="Schaap P.J."/>
            <person name="van de Vondervoort P.J."/>
            <person name="Culley D."/>
            <person name="Thykaer J."/>
            <person name="Frisvad J.C."/>
            <person name="Nielsen K.F."/>
            <person name="Albang R."/>
            <person name="Albermann K."/>
            <person name="Berka R.M."/>
            <person name="Braus G.H."/>
            <person name="Braus-Stromeyer S.A."/>
            <person name="Corrochano L.M."/>
            <person name="Dai Z."/>
            <person name="van Dijck P.W."/>
            <person name="Hofmann G."/>
            <person name="Lasure L.L."/>
            <person name="Magnuson J.K."/>
            <person name="Menke H."/>
            <person name="Meijer M."/>
            <person name="Meijer S.L."/>
            <person name="Nielsen J.B."/>
            <person name="Nielsen M.L."/>
            <person name="van Ooyen A.J."/>
            <person name="Pel H.J."/>
            <person name="Poulsen L."/>
            <person name="Samson R.A."/>
            <person name="Stam H."/>
            <person name="Tsang A."/>
            <person name="van den Brink J.M."/>
            <person name="Atkins A."/>
            <person name="Aerts A."/>
            <person name="Shapiro H."/>
            <person name="Pangilinan J."/>
            <person name="Salamov A."/>
            <person name="Lou Y."/>
            <person name="Lindquist E."/>
            <person name="Lucas S."/>
            <person name="Grimwood J."/>
            <person name="Grigoriev I.V."/>
            <person name="Kubicek C.P."/>
            <person name="Martinez D."/>
            <person name="van Peij N.N."/>
            <person name="Roubos J.A."/>
            <person name="Nielsen J."/>
            <person name="Baker S.E."/>
        </authorList>
    </citation>
    <scope>NUCLEOTIDE SEQUENCE [LARGE SCALE GENOMIC DNA]</scope>
    <source>
        <strain evidence="2">ATCC 1015 / CBS 113.46 / FGSC A1144 / LSHB Ac4 / NCTC 3858a / NRRL 328 / USDA 3528.7</strain>
    </source>
</reference>
<accession>G3YD01</accession>
<evidence type="ECO:0000313" key="1">
    <source>
        <dbReference type="EMBL" id="EHA19680.1"/>
    </source>
</evidence>
<evidence type="ECO:0000313" key="2">
    <source>
        <dbReference type="Proteomes" id="UP000009038"/>
    </source>
</evidence>
<organism evidence="1 2">
    <name type="scientific">Aspergillus niger (strain ATCC 1015 / CBS 113.46 / FGSC A1144 / LSHB Ac4 / NCTC 3858a / NRRL 328 / USDA 3528.7)</name>
    <dbReference type="NCBI Taxonomy" id="380704"/>
    <lineage>
        <taxon>Eukaryota</taxon>
        <taxon>Fungi</taxon>
        <taxon>Dikarya</taxon>
        <taxon>Ascomycota</taxon>
        <taxon>Pezizomycotina</taxon>
        <taxon>Eurotiomycetes</taxon>
        <taxon>Eurotiomycetidae</taxon>
        <taxon>Eurotiales</taxon>
        <taxon>Aspergillaceae</taxon>
        <taxon>Aspergillus</taxon>
        <taxon>Aspergillus subgen. Circumdati</taxon>
    </lineage>
</organism>
<gene>
    <name evidence="1" type="ORF">ASPNIDRAFT_39103</name>
</gene>